<feature type="transmembrane region" description="Helical" evidence="1">
    <location>
        <begin position="75"/>
        <end position="95"/>
    </location>
</feature>
<evidence type="ECO:0008006" key="4">
    <source>
        <dbReference type="Google" id="ProtNLM"/>
    </source>
</evidence>
<keyword evidence="1" id="KW-0812">Transmembrane</keyword>
<evidence type="ECO:0000313" key="2">
    <source>
        <dbReference type="EMBL" id="TWH72921.1"/>
    </source>
</evidence>
<keyword evidence="1" id="KW-0472">Membrane</keyword>
<dbReference type="Pfam" id="PF18761">
    <property type="entry name" value="Heliorhodopsin"/>
    <property type="match status" value="1"/>
</dbReference>
<protein>
    <recommendedName>
        <fullName evidence="4">Heliorhodopsin</fullName>
    </recommendedName>
</protein>
<feature type="transmembrane region" description="Helical" evidence="1">
    <location>
        <begin position="142"/>
        <end position="159"/>
    </location>
</feature>
<feature type="transmembrane region" description="Helical" evidence="1">
    <location>
        <begin position="171"/>
        <end position="196"/>
    </location>
</feature>
<sequence length="263" mass="27917">MNRSTDGAPIPVATGVDDARLAGLRRWNLALTVLHAAQAIAVLLLASSFAITVTSSFPAGPPGTAVPAPEPLVDVGVGAAIAVFLGLAALDHLLTGAVLRRRYEEDLRGGINRFRWLEYSLSSTVMVLLICAYTGITGLSALIGIAGANVAMILFGWLQEQANPPGRARTTMLPFWFGCVAGVAPWVAITATIVGAEQIPGFVYGIFVSLFVFFASFAVNQWLQYREVGPWRSYAFGEQAYLVLSLVAKSALAWQVFAGSLAT</sequence>
<keyword evidence="3" id="KW-1185">Reference proteome</keyword>
<dbReference type="OrthoDB" id="2042238at2"/>
<dbReference type="EMBL" id="VLKF01000001">
    <property type="protein sequence ID" value="TWH72921.1"/>
    <property type="molecule type" value="Genomic_DNA"/>
</dbReference>
<organism evidence="2 3">
    <name type="scientific">Modestobacter roseus</name>
    <dbReference type="NCBI Taxonomy" id="1181884"/>
    <lineage>
        <taxon>Bacteria</taxon>
        <taxon>Bacillati</taxon>
        <taxon>Actinomycetota</taxon>
        <taxon>Actinomycetes</taxon>
        <taxon>Geodermatophilales</taxon>
        <taxon>Geodermatophilaceae</taxon>
        <taxon>Modestobacter</taxon>
    </lineage>
</organism>
<dbReference type="InterPro" id="IPR041113">
    <property type="entry name" value="Heliorhodopsin"/>
</dbReference>
<gene>
    <name evidence="2" type="ORF">JD78_01444</name>
</gene>
<feature type="transmembrane region" description="Helical" evidence="1">
    <location>
        <begin position="202"/>
        <end position="219"/>
    </location>
</feature>
<dbReference type="AlphaFoldDB" id="A0A562IPL1"/>
<accession>A0A562IPL1</accession>
<name>A0A562IPL1_9ACTN</name>
<evidence type="ECO:0000313" key="3">
    <source>
        <dbReference type="Proteomes" id="UP000321490"/>
    </source>
</evidence>
<comment type="caution">
    <text evidence="2">The sequence shown here is derived from an EMBL/GenBank/DDBJ whole genome shotgun (WGS) entry which is preliminary data.</text>
</comment>
<evidence type="ECO:0000256" key="1">
    <source>
        <dbReference type="SAM" id="Phobius"/>
    </source>
</evidence>
<dbReference type="NCBIfam" id="NF038020">
    <property type="entry name" value="HeR"/>
    <property type="match status" value="1"/>
</dbReference>
<feature type="transmembrane region" description="Helical" evidence="1">
    <location>
        <begin position="29"/>
        <end position="55"/>
    </location>
</feature>
<feature type="transmembrane region" description="Helical" evidence="1">
    <location>
        <begin position="240"/>
        <end position="262"/>
    </location>
</feature>
<dbReference type="RefSeq" id="WP_153360901.1">
    <property type="nucleotide sequence ID" value="NZ_JABGDC010000104.1"/>
</dbReference>
<keyword evidence="1" id="KW-1133">Transmembrane helix</keyword>
<dbReference type="Proteomes" id="UP000321490">
    <property type="component" value="Unassembled WGS sequence"/>
</dbReference>
<proteinExistence type="predicted"/>
<reference evidence="2 3" key="1">
    <citation type="submission" date="2019-07" db="EMBL/GenBank/DDBJ databases">
        <title>R&amp;d 2014.</title>
        <authorList>
            <person name="Klenk H.-P."/>
        </authorList>
    </citation>
    <scope>NUCLEOTIDE SEQUENCE [LARGE SCALE GENOMIC DNA]</scope>
    <source>
        <strain evidence="2 3">DSM 45764</strain>
    </source>
</reference>